<feature type="domain" description="Amidohydrolase-related" evidence="2">
    <location>
        <begin position="26"/>
        <end position="127"/>
    </location>
</feature>
<dbReference type="Pfam" id="PF01979">
    <property type="entry name" value="Amidohydro_1"/>
    <property type="match status" value="1"/>
</dbReference>
<reference evidence="3" key="1">
    <citation type="submission" date="2019-11" db="EMBL/GenBank/DDBJ databases">
        <title>Characterization of Clostridium perfringens isolates from swine manure treated agricultural soils.</title>
        <authorList>
            <person name="Wushke S.T."/>
        </authorList>
    </citation>
    <scope>NUCLEOTIDE SEQUENCE</scope>
    <source>
        <strain evidence="3">X15</strain>
    </source>
</reference>
<evidence type="ECO:0000313" key="3">
    <source>
        <dbReference type="EMBL" id="MDZ5035397.1"/>
    </source>
</evidence>
<comment type="caution">
    <text evidence="3">The sequence shown here is derived from an EMBL/GenBank/DDBJ whole genome shotgun (WGS) entry which is preliminary data.</text>
</comment>
<dbReference type="GO" id="GO:0000034">
    <property type="term" value="F:adenine deaminase activity"/>
    <property type="evidence" value="ECO:0007669"/>
    <property type="project" value="TreeGrafter"/>
</dbReference>
<evidence type="ECO:0000259" key="2">
    <source>
        <dbReference type="Pfam" id="PF01979"/>
    </source>
</evidence>
<dbReference type="AlphaFoldDB" id="A0AAW9JAF6"/>
<sequence>RHPTEEVIDRLRRGMYVHIREGTVAKNLKELIKAASISNSRRICFCTDDKHIDDLILNGSINSSIRMAISYGLSPESAIQMCTLNPSECYKLKYKGAIAPGFMADFIILDDLENFKINSVYKNGTIVV</sequence>
<proteinExistence type="predicted"/>
<dbReference type="SUPFAM" id="SSF51556">
    <property type="entry name" value="Metallo-dependent hydrolases"/>
    <property type="match status" value="1"/>
</dbReference>
<dbReference type="PANTHER" id="PTHR11113">
    <property type="entry name" value="N-ACETYLGLUCOSAMINE-6-PHOSPHATE DEACETYLASE"/>
    <property type="match status" value="1"/>
</dbReference>
<dbReference type="InterPro" id="IPR032466">
    <property type="entry name" value="Metal_Hydrolase"/>
</dbReference>
<dbReference type="EMBL" id="WNVG01001599">
    <property type="protein sequence ID" value="MDZ5035397.1"/>
    <property type="molecule type" value="Genomic_DNA"/>
</dbReference>
<evidence type="ECO:0000313" key="4">
    <source>
        <dbReference type="Proteomes" id="UP001289066"/>
    </source>
</evidence>
<keyword evidence="1" id="KW-0378">Hydrolase</keyword>
<feature type="non-terminal residue" evidence="3">
    <location>
        <position position="128"/>
    </location>
</feature>
<organism evidence="3 4">
    <name type="scientific">Clostridium perfringens</name>
    <dbReference type="NCBI Taxonomy" id="1502"/>
    <lineage>
        <taxon>Bacteria</taxon>
        <taxon>Bacillati</taxon>
        <taxon>Bacillota</taxon>
        <taxon>Clostridia</taxon>
        <taxon>Eubacteriales</taxon>
        <taxon>Clostridiaceae</taxon>
        <taxon>Clostridium</taxon>
    </lineage>
</organism>
<evidence type="ECO:0000256" key="1">
    <source>
        <dbReference type="ARBA" id="ARBA00022801"/>
    </source>
</evidence>
<dbReference type="InterPro" id="IPR006680">
    <property type="entry name" value="Amidohydro-rel"/>
</dbReference>
<name>A0AAW9JAF6_CLOPF</name>
<dbReference type="Proteomes" id="UP001289066">
    <property type="component" value="Unassembled WGS sequence"/>
</dbReference>
<dbReference type="PANTHER" id="PTHR11113:SF2">
    <property type="entry name" value="ADENINE DEAMINASE"/>
    <property type="match status" value="1"/>
</dbReference>
<accession>A0AAW9JAF6</accession>
<dbReference type="RefSeq" id="WP_322413685.1">
    <property type="nucleotide sequence ID" value="NZ_WNVG01001599.1"/>
</dbReference>
<feature type="non-terminal residue" evidence="3">
    <location>
        <position position="1"/>
    </location>
</feature>
<dbReference type="Gene3D" id="3.20.20.140">
    <property type="entry name" value="Metal-dependent hydrolases"/>
    <property type="match status" value="1"/>
</dbReference>
<gene>
    <name evidence="3" type="ORF">GNF81_22225</name>
</gene>
<protein>
    <submittedName>
        <fullName evidence="3">Amidohydrolase family protein</fullName>
    </submittedName>
</protein>